<accession>A0A409X6S3</accession>
<protein>
    <submittedName>
        <fullName evidence="1">Uncharacterized protein</fullName>
    </submittedName>
</protein>
<organism evidence="1 2">
    <name type="scientific">Psilocybe cyanescens</name>
    <dbReference type="NCBI Taxonomy" id="93625"/>
    <lineage>
        <taxon>Eukaryota</taxon>
        <taxon>Fungi</taxon>
        <taxon>Dikarya</taxon>
        <taxon>Basidiomycota</taxon>
        <taxon>Agaricomycotina</taxon>
        <taxon>Agaricomycetes</taxon>
        <taxon>Agaricomycetidae</taxon>
        <taxon>Agaricales</taxon>
        <taxon>Agaricineae</taxon>
        <taxon>Strophariaceae</taxon>
        <taxon>Psilocybe</taxon>
    </lineage>
</organism>
<dbReference type="Proteomes" id="UP000283269">
    <property type="component" value="Unassembled WGS sequence"/>
</dbReference>
<reference evidence="1 2" key="1">
    <citation type="journal article" date="2018" name="Evol. Lett.">
        <title>Horizontal gene cluster transfer increased hallucinogenic mushroom diversity.</title>
        <authorList>
            <person name="Reynolds H.T."/>
            <person name="Vijayakumar V."/>
            <person name="Gluck-Thaler E."/>
            <person name="Korotkin H.B."/>
            <person name="Matheny P.B."/>
            <person name="Slot J.C."/>
        </authorList>
    </citation>
    <scope>NUCLEOTIDE SEQUENCE [LARGE SCALE GENOMIC DNA]</scope>
    <source>
        <strain evidence="1 2">2631</strain>
    </source>
</reference>
<dbReference type="InParanoid" id="A0A409X6S3"/>
<evidence type="ECO:0000313" key="1">
    <source>
        <dbReference type="EMBL" id="PPQ86421.1"/>
    </source>
</evidence>
<proteinExistence type="predicted"/>
<keyword evidence="2" id="KW-1185">Reference proteome</keyword>
<comment type="caution">
    <text evidence="1">The sequence shown here is derived from an EMBL/GenBank/DDBJ whole genome shotgun (WGS) entry which is preliminary data.</text>
</comment>
<sequence length="67" mass="7412">MAIKHSIDATRTEDNNVNVVEIREPCRPLQRSISSTVTLNDIDHITYAGSASADIKDAPFPPRLPPR</sequence>
<dbReference type="EMBL" id="NHYD01002497">
    <property type="protein sequence ID" value="PPQ86421.1"/>
    <property type="molecule type" value="Genomic_DNA"/>
</dbReference>
<evidence type="ECO:0000313" key="2">
    <source>
        <dbReference type="Proteomes" id="UP000283269"/>
    </source>
</evidence>
<name>A0A409X6S3_PSICY</name>
<gene>
    <name evidence="1" type="ORF">CVT25_003542</name>
</gene>
<dbReference type="AlphaFoldDB" id="A0A409X6S3"/>